<evidence type="ECO:0000256" key="6">
    <source>
        <dbReference type="ARBA" id="ARBA00023049"/>
    </source>
</evidence>
<dbReference type="PRINTS" id="PR00765">
    <property type="entry name" value="CRBOXYPTASEA"/>
</dbReference>
<dbReference type="Proteomes" id="UP001139485">
    <property type="component" value="Unassembled WGS sequence"/>
</dbReference>
<evidence type="ECO:0000313" key="10">
    <source>
        <dbReference type="EMBL" id="MCM0620551.1"/>
    </source>
</evidence>
<dbReference type="EMBL" id="JAMOIL010000010">
    <property type="protein sequence ID" value="MCM0620551.1"/>
    <property type="molecule type" value="Genomic_DNA"/>
</dbReference>
<dbReference type="PANTHER" id="PTHR11705:SF143">
    <property type="entry name" value="SLL0236 PROTEIN"/>
    <property type="match status" value="1"/>
</dbReference>
<keyword evidence="8" id="KW-0732">Signal</keyword>
<feature type="chain" id="PRO_5040940647" evidence="8">
    <location>
        <begin position="30"/>
        <end position="275"/>
    </location>
</feature>
<dbReference type="SMART" id="SM00631">
    <property type="entry name" value="Zn_pept"/>
    <property type="match status" value="1"/>
</dbReference>
<evidence type="ECO:0000256" key="4">
    <source>
        <dbReference type="ARBA" id="ARBA00022801"/>
    </source>
</evidence>
<dbReference type="PANTHER" id="PTHR11705">
    <property type="entry name" value="PROTEASE FAMILY M14 CARBOXYPEPTIDASE A,B"/>
    <property type="match status" value="1"/>
</dbReference>
<dbReference type="InterPro" id="IPR000834">
    <property type="entry name" value="Peptidase_M14"/>
</dbReference>
<name>A0A9X2D7E2_9ACTN</name>
<comment type="caution">
    <text evidence="7">Lacks conserved residue(s) required for the propagation of feature annotation.</text>
</comment>
<dbReference type="SUPFAM" id="SSF53187">
    <property type="entry name" value="Zn-dependent exopeptidases"/>
    <property type="match status" value="1"/>
</dbReference>
<keyword evidence="3" id="KW-0645">Protease</keyword>
<dbReference type="GO" id="GO:0005615">
    <property type="term" value="C:extracellular space"/>
    <property type="evidence" value="ECO:0007669"/>
    <property type="project" value="TreeGrafter"/>
</dbReference>
<keyword evidence="11" id="KW-1185">Reference proteome</keyword>
<dbReference type="GO" id="GO:0004181">
    <property type="term" value="F:metallocarboxypeptidase activity"/>
    <property type="evidence" value="ECO:0007669"/>
    <property type="project" value="InterPro"/>
</dbReference>
<comment type="similarity">
    <text evidence="2 7">Belongs to the peptidase M14 family.</text>
</comment>
<evidence type="ECO:0000256" key="5">
    <source>
        <dbReference type="ARBA" id="ARBA00022833"/>
    </source>
</evidence>
<evidence type="ECO:0000256" key="2">
    <source>
        <dbReference type="ARBA" id="ARBA00005988"/>
    </source>
</evidence>
<gene>
    <name evidence="10" type="ORF">M8330_09620</name>
</gene>
<dbReference type="Gene3D" id="3.40.630.10">
    <property type="entry name" value="Zn peptidases"/>
    <property type="match status" value="1"/>
</dbReference>
<evidence type="ECO:0000313" key="11">
    <source>
        <dbReference type="Proteomes" id="UP001139485"/>
    </source>
</evidence>
<feature type="signal peptide" evidence="8">
    <location>
        <begin position="1"/>
        <end position="29"/>
    </location>
</feature>
<organism evidence="10 11">
    <name type="scientific">Nocardioides bruguierae</name>
    <dbReference type="NCBI Taxonomy" id="2945102"/>
    <lineage>
        <taxon>Bacteria</taxon>
        <taxon>Bacillati</taxon>
        <taxon>Actinomycetota</taxon>
        <taxon>Actinomycetes</taxon>
        <taxon>Propionibacteriales</taxon>
        <taxon>Nocardioidaceae</taxon>
        <taxon>Nocardioides</taxon>
    </lineage>
</organism>
<proteinExistence type="inferred from homology"/>
<dbReference type="Pfam" id="PF00246">
    <property type="entry name" value="Peptidase_M14"/>
    <property type="match status" value="1"/>
</dbReference>
<evidence type="ECO:0000256" key="3">
    <source>
        <dbReference type="ARBA" id="ARBA00022670"/>
    </source>
</evidence>
<comment type="cofactor">
    <cofactor evidence="1">
        <name>Zn(2+)</name>
        <dbReference type="ChEBI" id="CHEBI:29105"/>
    </cofactor>
</comment>
<dbReference type="PROSITE" id="PS52035">
    <property type="entry name" value="PEPTIDASE_M14"/>
    <property type="match status" value="1"/>
</dbReference>
<keyword evidence="4" id="KW-0378">Hydrolase</keyword>
<dbReference type="GO" id="GO:0008270">
    <property type="term" value="F:zinc ion binding"/>
    <property type="evidence" value="ECO:0007669"/>
    <property type="project" value="InterPro"/>
</dbReference>
<keyword evidence="5" id="KW-0862">Zinc</keyword>
<evidence type="ECO:0000256" key="1">
    <source>
        <dbReference type="ARBA" id="ARBA00001947"/>
    </source>
</evidence>
<feature type="domain" description="Peptidase M14" evidence="9">
    <location>
        <begin position="25"/>
        <end position="275"/>
    </location>
</feature>
<sequence length="275" mass="30286">MPTPTTRTAVLVSLLLTATLLALPAPATADTTRTGQVLAAALAREDQPAVVARRKLGESVEGRPIMAYRLGEPARRGVPSVVLIATMHGDERRTRWLLQTLRDGDPVVGIDLWVVPTFNPDGLAADTRANANGVDLNRNWPYRWRDLDGRYESGSGPASEPETQAVMAFLKKVQPQRILSFHQPLKGVDTDTKDRAFARRVAKKLHLPEKTFDCGGTCYGTMTSWYNHHFDGSALTVEYGRTPTRKRLVKRAPRQVLRIFGAAYGGLEWGADEAA</sequence>
<dbReference type="AlphaFoldDB" id="A0A9X2D7E2"/>
<comment type="caution">
    <text evidence="10">The sequence shown here is derived from an EMBL/GenBank/DDBJ whole genome shotgun (WGS) entry which is preliminary data.</text>
</comment>
<dbReference type="RefSeq" id="WP_250827144.1">
    <property type="nucleotide sequence ID" value="NZ_JAMOIL010000010.1"/>
</dbReference>
<evidence type="ECO:0000256" key="8">
    <source>
        <dbReference type="SAM" id="SignalP"/>
    </source>
</evidence>
<dbReference type="GO" id="GO:0006508">
    <property type="term" value="P:proteolysis"/>
    <property type="evidence" value="ECO:0007669"/>
    <property type="project" value="UniProtKB-KW"/>
</dbReference>
<keyword evidence="6" id="KW-0482">Metalloprotease</keyword>
<evidence type="ECO:0000256" key="7">
    <source>
        <dbReference type="PROSITE-ProRule" id="PRU01379"/>
    </source>
</evidence>
<evidence type="ECO:0000259" key="9">
    <source>
        <dbReference type="PROSITE" id="PS52035"/>
    </source>
</evidence>
<accession>A0A9X2D7E2</accession>
<reference evidence="10" key="1">
    <citation type="submission" date="2022-05" db="EMBL/GenBank/DDBJ databases">
        <authorList>
            <person name="Tuo L."/>
        </authorList>
    </citation>
    <scope>NUCLEOTIDE SEQUENCE</scope>
    <source>
        <strain evidence="10">BSK12Z-4</strain>
    </source>
</reference>
<protein>
    <submittedName>
        <fullName evidence="10">Succinylglutamate desuccinylase/aspartoacylase family protein</fullName>
    </submittedName>
</protein>